<dbReference type="AlphaFoldDB" id="A0A8H7ZVL6"/>
<name>A0A8H7ZVL6_9FUNG</name>
<gene>
    <name evidence="2" type="ORF">BJ554DRAFT_8040</name>
</gene>
<feature type="compositionally biased region" description="Low complexity" evidence="1">
    <location>
        <begin position="234"/>
        <end position="253"/>
    </location>
</feature>
<feature type="non-terminal residue" evidence="2">
    <location>
        <position position="1"/>
    </location>
</feature>
<feature type="region of interest" description="Disordered" evidence="1">
    <location>
        <begin position="226"/>
        <end position="253"/>
    </location>
</feature>
<feature type="region of interest" description="Disordered" evidence="1">
    <location>
        <begin position="376"/>
        <end position="409"/>
    </location>
</feature>
<evidence type="ECO:0000313" key="3">
    <source>
        <dbReference type="Proteomes" id="UP000673691"/>
    </source>
</evidence>
<feature type="region of interest" description="Disordered" evidence="1">
    <location>
        <begin position="143"/>
        <end position="170"/>
    </location>
</feature>
<comment type="caution">
    <text evidence="2">The sequence shown here is derived from an EMBL/GenBank/DDBJ whole genome shotgun (WGS) entry which is preliminary data.</text>
</comment>
<dbReference type="Proteomes" id="UP000673691">
    <property type="component" value="Unassembled WGS sequence"/>
</dbReference>
<keyword evidence="3" id="KW-1185">Reference proteome</keyword>
<evidence type="ECO:0000313" key="2">
    <source>
        <dbReference type="EMBL" id="KAG5459977.1"/>
    </source>
</evidence>
<feature type="region of interest" description="Disordered" evidence="1">
    <location>
        <begin position="305"/>
        <end position="327"/>
    </location>
</feature>
<reference evidence="2 3" key="1">
    <citation type="journal article" name="Sci. Rep.">
        <title>Genome-scale phylogenetic analyses confirm Olpidium as the closest living zoosporic fungus to the non-flagellated, terrestrial fungi.</title>
        <authorList>
            <person name="Chang Y."/>
            <person name="Rochon D."/>
            <person name="Sekimoto S."/>
            <person name="Wang Y."/>
            <person name="Chovatia M."/>
            <person name="Sandor L."/>
            <person name="Salamov A."/>
            <person name="Grigoriev I.V."/>
            <person name="Stajich J.E."/>
            <person name="Spatafora J.W."/>
        </authorList>
    </citation>
    <scope>NUCLEOTIDE SEQUENCE [LARGE SCALE GENOMIC DNA]</scope>
    <source>
        <strain evidence="2">S191</strain>
    </source>
</reference>
<proteinExistence type="predicted"/>
<sequence length="701" mass="72862">CFSQRERSLPCAVPLTFLSLLGEDALLSIARPYVLPFPACQLLSTVCRSAKSGSNIEICVEVASRHPRAGPPTDAASVCRFRIIHTPAPESVCAPETAAGAQIKEIPNANVTARLVKSVRGTLLAREEHGCYVFEADVPIERTSSEGGAPEHLSNGAERREKQAPKLSLGRVPSYSSLRDFSQELRGKKIVVYAQLLSLCGKNLTRMLAEFGADVAHIPVDEPPAGGLPKVGGSSPPANAAASKSPAAADAPPVLADRLRPADDGPTPFCRTDSSYIIIDDDIPTLKEQMNTLREMYIHARAPPTPYSPHNPNSQDTVDSSVGSWHKRRRSNPSLQVAASLPAIVYLTSIQNYHSAREAIHAFVRRSISALPYGQHLQTQHAPQPPYYSANAGAAQPHHGPRPGSHIQPEHLSSFIVSRVLVVLQPSGPRRLLTALYTAARLPTAPRHSPATGLSPPPATAGYEFRSSLESEVNPMDLLKPMGHGGGPAVPCDHVSPAFQTSSAIAAPMPTATSPGGTAILFEPIPGASLSNIRNGTKTMRARLVTPVGTCGRRGDLNFAPSGGAALSKERTDVASGPACALPVGDVAGKPAVAADTPNGSLCAPHGVGAASAAAAPIAGAVTPAPVVPPLHLEIPRPPGALRNPGAMDHALSTSPVGAPLTDLFVDGRAGAVCSALEKGIGPVSGAAVESAPATTVTRGT</sequence>
<protein>
    <submittedName>
        <fullName evidence="2">Uncharacterized protein</fullName>
    </submittedName>
</protein>
<organism evidence="2 3">
    <name type="scientific">Olpidium bornovanus</name>
    <dbReference type="NCBI Taxonomy" id="278681"/>
    <lineage>
        <taxon>Eukaryota</taxon>
        <taxon>Fungi</taxon>
        <taxon>Fungi incertae sedis</taxon>
        <taxon>Olpidiomycota</taxon>
        <taxon>Olpidiomycotina</taxon>
        <taxon>Olpidiomycetes</taxon>
        <taxon>Olpidiales</taxon>
        <taxon>Olpidiaceae</taxon>
        <taxon>Olpidium</taxon>
    </lineage>
</organism>
<dbReference type="EMBL" id="JAEFCI010005988">
    <property type="protein sequence ID" value="KAG5459977.1"/>
    <property type="molecule type" value="Genomic_DNA"/>
</dbReference>
<evidence type="ECO:0000256" key="1">
    <source>
        <dbReference type="SAM" id="MobiDB-lite"/>
    </source>
</evidence>
<feature type="compositionally biased region" description="Polar residues" evidence="1">
    <location>
        <begin position="310"/>
        <end position="323"/>
    </location>
</feature>
<accession>A0A8H7ZVL6</accession>
<feature type="non-terminal residue" evidence="2">
    <location>
        <position position="701"/>
    </location>
</feature>